<sequence>MAGSGNDRLSPRVAGWLAIAGSLVVAVVGGFLLANPPWSILGAFVLVAATIVLSVGTVWLHRRSWHEPWPPDATPSLQQQIRRLRVLSIVGSILWVGMIAAGVVAIVSQNGWRLLFVAFFLVTGLSNLSLNRRTLRLLQESRSEDGSASAAR</sequence>
<dbReference type="EMBL" id="JANLCK010000007">
    <property type="protein sequence ID" value="MCS5726974.1"/>
    <property type="molecule type" value="Genomic_DNA"/>
</dbReference>
<gene>
    <name evidence="2" type="ORF">N1028_13820</name>
</gene>
<feature type="transmembrane region" description="Helical" evidence="1">
    <location>
        <begin position="12"/>
        <end position="34"/>
    </location>
</feature>
<dbReference type="Proteomes" id="UP001165587">
    <property type="component" value="Unassembled WGS sequence"/>
</dbReference>
<name>A0AA41XIB8_9MICO</name>
<evidence type="ECO:0000256" key="1">
    <source>
        <dbReference type="SAM" id="Phobius"/>
    </source>
</evidence>
<feature type="transmembrane region" description="Helical" evidence="1">
    <location>
        <begin position="112"/>
        <end position="130"/>
    </location>
</feature>
<feature type="transmembrane region" description="Helical" evidence="1">
    <location>
        <begin position="40"/>
        <end position="60"/>
    </location>
</feature>
<feature type="transmembrane region" description="Helical" evidence="1">
    <location>
        <begin position="86"/>
        <end position="106"/>
    </location>
</feature>
<comment type="caution">
    <text evidence="2">The sequence shown here is derived from an EMBL/GenBank/DDBJ whole genome shotgun (WGS) entry which is preliminary data.</text>
</comment>
<keyword evidence="1" id="KW-1133">Transmembrane helix</keyword>
<evidence type="ECO:0000313" key="3">
    <source>
        <dbReference type="Proteomes" id="UP001165587"/>
    </source>
</evidence>
<dbReference type="RefSeq" id="WP_259529922.1">
    <property type="nucleotide sequence ID" value="NZ_JANLCK010000007.1"/>
</dbReference>
<proteinExistence type="predicted"/>
<evidence type="ECO:0000313" key="2">
    <source>
        <dbReference type="EMBL" id="MCS5726974.1"/>
    </source>
</evidence>
<protein>
    <submittedName>
        <fullName evidence="2">Uncharacterized protein</fullName>
    </submittedName>
</protein>
<reference evidence="2" key="1">
    <citation type="submission" date="2022-08" db="EMBL/GenBank/DDBJ databases">
        <authorList>
            <person name="Deng Y."/>
            <person name="Han X.-F."/>
            <person name="Zhang Y.-Q."/>
        </authorList>
    </citation>
    <scope>NUCLEOTIDE SEQUENCE</scope>
    <source>
        <strain evidence="2">CPCC 203407</strain>
    </source>
</reference>
<accession>A0AA41XIB8</accession>
<dbReference type="AlphaFoldDB" id="A0AA41XIB8"/>
<keyword evidence="1" id="KW-0472">Membrane</keyword>
<organism evidence="2 3">
    <name type="scientific">Herbiconiux oxytropis</name>
    <dbReference type="NCBI Taxonomy" id="2970915"/>
    <lineage>
        <taxon>Bacteria</taxon>
        <taxon>Bacillati</taxon>
        <taxon>Actinomycetota</taxon>
        <taxon>Actinomycetes</taxon>
        <taxon>Micrococcales</taxon>
        <taxon>Microbacteriaceae</taxon>
        <taxon>Herbiconiux</taxon>
    </lineage>
</organism>
<keyword evidence="3" id="KW-1185">Reference proteome</keyword>
<keyword evidence="1" id="KW-0812">Transmembrane</keyword>